<keyword evidence="3" id="KW-1185">Reference proteome</keyword>
<dbReference type="EMBL" id="CAMPGE010030175">
    <property type="protein sequence ID" value="CAI2387686.1"/>
    <property type="molecule type" value="Genomic_DNA"/>
</dbReference>
<comment type="caution">
    <text evidence="2">The sequence shown here is derived from an EMBL/GenBank/DDBJ whole genome shotgun (WGS) entry which is preliminary data.</text>
</comment>
<organism evidence="2 3">
    <name type="scientific">Euplotes crassus</name>
    <dbReference type="NCBI Taxonomy" id="5936"/>
    <lineage>
        <taxon>Eukaryota</taxon>
        <taxon>Sar</taxon>
        <taxon>Alveolata</taxon>
        <taxon>Ciliophora</taxon>
        <taxon>Intramacronucleata</taxon>
        <taxon>Spirotrichea</taxon>
        <taxon>Hypotrichia</taxon>
        <taxon>Euplotida</taxon>
        <taxon>Euplotidae</taxon>
        <taxon>Moneuplotes</taxon>
    </lineage>
</organism>
<dbReference type="Proteomes" id="UP001295684">
    <property type="component" value="Unassembled WGS sequence"/>
</dbReference>
<evidence type="ECO:0000313" key="2">
    <source>
        <dbReference type="EMBL" id="CAI2387686.1"/>
    </source>
</evidence>
<name>A0AAD1Y947_EUPCR</name>
<evidence type="ECO:0000313" key="3">
    <source>
        <dbReference type="Proteomes" id="UP001295684"/>
    </source>
</evidence>
<gene>
    <name evidence="2" type="ORF">ECRASSUSDP1_LOCUS29320</name>
</gene>
<feature type="compositionally biased region" description="Polar residues" evidence="1">
    <location>
        <begin position="205"/>
        <end position="225"/>
    </location>
</feature>
<reference evidence="2" key="1">
    <citation type="submission" date="2023-07" db="EMBL/GenBank/DDBJ databases">
        <authorList>
            <consortium name="AG Swart"/>
            <person name="Singh M."/>
            <person name="Singh A."/>
            <person name="Seah K."/>
            <person name="Emmerich C."/>
        </authorList>
    </citation>
    <scope>NUCLEOTIDE SEQUENCE</scope>
    <source>
        <strain evidence="2">DP1</strain>
    </source>
</reference>
<sequence>MKISSLQDPLVFTQRQEQIDQHIQRIQTHNEKEDNHNADFEEMNAQIDNLASSLRKSKCTITHAELKAIHNPILDKSDNFNSSSIINSTLTKNTPKLLAHQNPQPLNSTHPSSLTLPSPPTINSTWTYPLPLEQLYYNPCSSTSCLLSTISICTMSTSWRRQRGCTGLYCKLCVRTSNSSTSTPITLHAPQSKPTCLASPRLSPPFQTKSISGSSRCARLSSKTS</sequence>
<dbReference type="AlphaFoldDB" id="A0AAD1Y947"/>
<accession>A0AAD1Y947</accession>
<feature type="region of interest" description="Disordered" evidence="1">
    <location>
        <begin position="202"/>
        <end position="225"/>
    </location>
</feature>
<proteinExistence type="predicted"/>
<protein>
    <submittedName>
        <fullName evidence="2">Uncharacterized protein</fullName>
    </submittedName>
</protein>
<evidence type="ECO:0000256" key="1">
    <source>
        <dbReference type="SAM" id="MobiDB-lite"/>
    </source>
</evidence>